<dbReference type="Proteomes" id="UP000480548">
    <property type="component" value="Unassembled WGS sequence"/>
</dbReference>
<protein>
    <submittedName>
        <fullName evidence="3">Uncharacterized protein</fullName>
    </submittedName>
</protein>
<organism evidence="3 5">
    <name type="scientific">Orbilia oligospora</name>
    <name type="common">Nematode-trapping fungus</name>
    <name type="synonym">Arthrobotrys oligospora</name>
    <dbReference type="NCBI Taxonomy" id="2813651"/>
    <lineage>
        <taxon>Eukaryota</taxon>
        <taxon>Fungi</taxon>
        <taxon>Dikarya</taxon>
        <taxon>Ascomycota</taxon>
        <taxon>Pezizomycotina</taxon>
        <taxon>Orbiliomycetes</taxon>
        <taxon>Orbiliales</taxon>
        <taxon>Orbiliaceae</taxon>
        <taxon>Orbilia</taxon>
    </lineage>
</organism>
<dbReference type="AlphaFoldDB" id="A0A7C8JQK3"/>
<name>A0A7C8JQK3_ORBOL</name>
<comment type="caution">
    <text evidence="3">The sequence shown here is derived from an EMBL/GenBank/DDBJ whole genome shotgun (WGS) entry which is preliminary data.</text>
</comment>
<comment type="similarity">
    <text evidence="1">Belongs to the TTI2 family.</text>
</comment>
<dbReference type="PANTHER" id="PTHR32226">
    <property type="entry name" value="TELO2-INTERACTING PROTEIN 2"/>
    <property type="match status" value="1"/>
</dbReference>
<gene>
    <name evidence="2" type="ORF">TWF102_005584</name>
    <name evidence="3" type="ORF">TWF703_010379</name>
</gene>
<proteinExistence type="inferred from homology"/>
<sequence>MDSAANEAAGSDNPPENLQVSGVIDVETIPDLKAIAQDIIECQKAADGTLENSRKLLAKLYVYDYIKSLQLGEEATSETVVSYKPEDFVFSLCEALRPNQEVVDEIDLEQDPFKGLQPTPNLVAFKRIARISLSILRDLLTEELLSSNPILKNDVASAVATHACRMVEWTTEETTQVCDGLIDTYGSMLASDDVIIEFMLKNTIKPLFGRGPGTITDQGRKAMRVPQAKAAVFSFSDEKPWRKDRPEALCILNYAVANLKRESLEQNWHLVIPPILTTLDEGDILSKAHACEILDRVIRSVGHDFLTRTGLGSVFEEAISPCLHFLPPLTPINHSIRSFRAGVAALMGLATHRYAGVDDGMWYKAIDKILRDGPFNGMTYAGENVRMIEVFLEETSIIVGALGISSVKHLSKLIPFCTEPMTSPFVSTYPEAALAAAGTLVEVTRNCWPRMSGYNNEILKATVFCWIRVYEEEADGTVQHLRDQLRLIIALLEKVNNGTVWFEEAKNAVISKDKGRLGGLFEPRVSAQSIE</sequence>
<dbReference type="SUPFAM" id="SSF48371">
    <property type="entry name" value="ARM repeat"/>
    <property type="match status" value="1"/>
</dbReference>
<dbReference type="Pfam" id="PF10521">
    <property type="entry name" value="Tti2"/>
    <property type="match status" value="1"/>
</dbReference>
<dbReference type="GO" id="GO:0005829">
    <property type="term" value="C:cytosol"/>
    <property type="evidence" value="ECO:0007669"/>
    <property type="project" value="TreeGrafter"/>
</dbReference>
<evidence type="ECO:0000313" key="4">
    <source>
        <dbReference type="Proteomes" id="UP000475325"/>
    </source>
</evidence>
<dbReference type="GO" id="GO:0110078">
    <property type="term" value="C:TTT Hsp90 cochaperone complex"/>
    <property type="evidence" value="ECO:0007669"/>
    <property type="project" value="InterPro"/>
</dbReference>
<evidence type="ECO:0000313" key="2">
    <source>
        <dbReference type="EMBL" id="KAF3099178.1"/>
    </source>
</evidence>
<accession>A0A7C8JQK3</accession>
<dbReference type="Proteomes" id="UP000475325">
    <property type="component" value="Unassembled WGS sequence"/>
</dbReference>
<reference evidence="4 5" key="1">
    <citation type="submission" date="2019-06" db="EMBL/GenBank/DDBJ databases">
        <authorList>
            <person name="Palmer J.M."/>
        </authorList>
    </citation>
    <scope>NUCLEOTIDE SEQUENCE [LARGE SCALE GENOMIC DNA]</scope>
    <source>
        <strain evidence="2 4">TWF102</strain>
        <strain evidence="3 5">TWF703</strain>
    </source>
</reference>
<dbReference type="InterPro" id="IPR018870">
    <property type="entry name" value="Tti2"/>
</dbReference>
<dbReference type="InterPro" id="IPR016024">
    <property type="entry name" value="ARM-type_fold"/>
</dbReference>
<evidence type="ECO:0000313" key="5">
    <source>
        <dbReference type="Proteomes" id="UP000480548"/>
    </source>
</evidence>
<dbReference type="PANTHER" id="PTHR32226:SF2">
    <property type="entry name" value="TELO2-INTERACTING PROTEIN 2"/>
    <property type="match status" value="1"/>
</dbReference>
<dbReference type="GO" id="GO:0005634">
    <property type="term" value="C:nucleus"/>
    <property type="evidence" value="ECO:0007669"/>
    <property type="project" value="TreeGrafter"/>
</dbReference>
<dbReference type="EMBL" id="WIQW01000029">
    <property type="protein sequence ID" value="KAF3099178.1"/>
    <property type="molecule type" value="Genomic_DNA"/>
</dbReference>
<evidence type="ECO:0000313" key="3">
    <source>
        <dbReference type="EMBL" id="KAF3126696.1"/>
    </source>
</evidence>
<evidence type="ECO:0000256" key="1">
    <source>
        <dbReference type="ARBA" id="ARBA00034736"/>
    </source>
</evidence>
<dbReference type="EMBL" id="WIQZ01000082">
    <property type="protein sequence ID" value="KAF3126696.1"/>
    <property type="molecule type" value="Genomic_DNA"/>
</dbReference>